<dbReference type="GO" id="GO:0005776">
    <property type="term" value="C:autophagosome"/>
    <property type="evidence" value="ECO:0007669"/>
    <property type="project" value="TreeGrafter"/>
</dbReference>
<evidence type="ECO:0000256" key="4">
    <source>
        <dbReference type="ARBA" id="ARBA00022840"/>
    </source>
</evidence>
<dbReference type="InterPro" id="IPR045269">
    <property type="entry name" value="Atg1-like"/>
</dbReference>
<dbReference type="InterPro" id="IPR000719">
    <property type="entry name" value="Prot_kinase_dom"/>
</dbReference>
<evidence type="ECO:0000313" key="8">
    <source>
        <dbReference type="EMBL" id="CAD8068554.1"/>
    </source>
</evidence>
<dbReference type="GO" id="GO:0005829">
    <property type="term" value="C:cytosol"/>
    <property type="evidence" value="ECO:0007669"/>
    <property type="project" value="TreeGrafter"/>
</dbReference>
<keyword evidence="2 5" id="KW-0547">Nucleotide-binding</keyword>
<dbReference type="GO" id="GO:0000045">
    <property type="term" value="P:autophagosome assembly"/>
    <property type="evidence" value="ECO:0007669"/>
    <property type="project" value="TreeGrafter"/>
</dbReference>
<organism evidence="8 9">
    <name type="scientific">Paramecium sonneborni</name>
    <dbReference type="NCBI Taxonomy" id="65129"/>
    <lineage>
        <taxon>Eukaryota</taxon>
        <taxon>Sar</taxon>
        <taxon>Alveolata</taxon>
        <taxon>Ciliophora</taxon>
        <taxon>Intramacronucleata</taxon>
        <taxon>Oligohymenophorea</taxon>
        <taxon>Peniculida</taxon>
        <taxon>Parameciidae</taxon>
        <taxon>Paramecium</taxon>
    </lineage>
</organism>
<keyword evidence="1" id="KW-0808">Transferase</keyword>
<sequence length="614" mass="71006">MIPQVITIENNEYLTTELLGRGAYGIVFKGIHQQTGQEVAIKVQDSINDYEYQMLTKMKGKKFKNLINTLHVEKIDSQYYVVMEYCKQSLYERIQQKGTINAQDIRFIMREIANGIKEIHVLGYAHRDLKPENILISQITNEGQIQERYKICDFGTIKDANVLTTQTVGTAYYLAPEQINGLKDKYTSEVDIWAFGALIYELLTGEPMFNGYSEIAVWDKIARLNQNDIDQLIEKNLKIDQKYRTLLKNMMQIDIRKRHSINQIINDLNSRGDSVLINKPRHLENPKPNIVPQQNLKIGLPLPSQFTQYPQNNYYPSIRGNNTNQYSNSFLQNQNNSERVELASSQRQNLKNQNPQQQLQSQVQTNQIFISNQLSQPNPQSCNNQKIENSQLQQQVQPQLQTIQPSTNPNQNTISDPKNFVKEGGRPIEKTNVRQMYLSPQLQNNKPQVKMEFNNRETNTKAPYGGLNQIAQTITQIQDPSVKTEINQIQINQQNLNGNIGLKVQQNNFKQNPNTSNQQSNIDSNKNQQQQIAAQQFQQQIKNNNNFPQQNQPTTLTRVTNAAQQREQKNLFQNQKNQNLVNIHQPALVQNQGLAFNQYQQLFNKYKKNNEQQK</sequence>
<proteinExistence type="predicted"/>
<dbReference type="OrthoDB" id="7869584at2759"/>
<accession>A0A8S1M0V1</accession>
<dbReference type="PROSITE" id="PS50011">
    <property type="entry name" value="PROTEIN_KINASE_DOM"/>
    <property type="match status" value="1"/>
</dbReference>
<feature type="compositionally biased region" description="Low complexity" evidence="6">
    <location>
        <begin position="391"/>
        <end position="405"/>
    </location>
</feature>
<evidence type="ECO:0000259" key="7">
    <source>
        <dbReference type="PROSITE" id="PS50011"/>
    </source>
</evidence>
<protein>
    <recommendedName>
        <fullName evidence="7">Protein kinase domain-containing protein</fullName>
    </recommendedName>
</protein>
<evidence type="ECO:0000256" key="3">
    <source>
        <dbReference type="ARBA" id="ARBA00022777"/>
    </source>
</evidence>
<dbReference type="GO" id="GO:0016020">
    <property type="term" value="C:membrane"/>
    <property type="evidence" value="ECO:0007669"/>
    <property type="project" value="TreeGrafter"/>
</dbReference>
<dbReference type="GO" id="GO:0000407">
    <property type="term" value="C:phagophore assembly site"/>
    <property type="evidence" value="ECO:0007669"/>
    <property type="project" value="TreeGrafter"/>
</dbReference>
<reference evidence="8" key="1">
    <citation type="submission" date="2021-01" db="EMBL/GenBank/DDBJ databases">
        <authorList>
            <consortium name="Genoscope - CEA"/>
            <person name="William W."/>
        </authorList>
    </citation>
    <scope>NUCLEOTIDE SEQUENCE</scope>
</reference>
<dbReference type="PANTHER" id="PTHR24348">
    <property type="entry name" value="SERINE/THREONINE-PROTEIN KINASE UNC-51-RELATED"/>
    <property type="match status" value="1"/>
</dbReference>
<evidence type="ECO:0000256" key="1">
    <source>
        <dbReference type="ARBA" id="ARBA00022679"/>
    </source>
</evidence>
<feature type="compositionally biased region" description="Polar residues" evidence="6">
    <location>
        <begin position="406"/>
        <end position="416"/>
    </location>
</feature>
<keyword evidence="4 5" id="KW-0067">ATP-binding</keyword>
<dbReference type="SMART" id="SM00220">
    <property type="entry name" value="S_TKc"/>
    <property type="match status" value="1"/>
</dbReference>
<feature type="region of interest" description="Disordered" evidence="6">
    <location>
        <begin position="374"/>
        <end position="424"/>
    </location>
</feature>
<dbReference type="EMBL" id="CAJJDN010000024">
    <property type="protein sequence ID" value="CAD8068554.1"/>
    <property type="molecule type" value="Genomic_DNA"/>
</dbReference>
<keyword evidence="9" id="KW-1185">Reference proteome</keyword>
<evidence type="ECO:0000256" key="5">
    <source>
        <dbReference type="PROSITE-ProRule" id="PRU10141"/>
    </source>
</evidence>
<name>A0A8S1M0V1_9CILI</name>
<evidence type="ECO:0000256" key="6">
    <source>
        <dbReference type="SAM" id="MobiDB-lite"/>
    </source>
</evidence>
<comment type="caution">
    <text evidence="8">The sequence shown here is derived from an EMBL/GenBank/DDBJ whole genome shotgun (WGS) entry which is preliminary data.</text>
</comment>
<dbReference type="PROSITE" id="PS00108">
    <property type="entry name" value="PROTEIN_KINASE_ST"/>
    <property type="match status" value="1"/>
</dbReference>
<dbReference type="GO" id="GO:0004674">
    <property type="term" value="F:protein serine/threonine kinase activity"/>
    <property type="evidence" value="ECO:0007669"/>
    <property type="project" value="InterPro"/>
</dbReference>
<dbReference type="InterPro" id="IPR008271">
    <property type="entry name" value="Ser/Thr_kinase_AS"/>
</dbReference>
<feature type="compositionally biased region" description="Polar residues" evidence="6">
    <location>
        <begin position="374"/>
        <end position="390"/>
    </location>
</feature>
<dbReference type="PROSITE" id="PS00107">
    <property type="entry name" value="PROTEIN_KINASE_ATP"/>
    <property type="match status" value="1"/>
</dbReference>
<feature type="binding site" evidence="5">
    <location>
        <position position="42"/>
    </location>
    <ligand>
        <name>ATP</name>
        <dbReference type="ChEBI" id="CHEBI:30616"/>
    </ligand>
</feature>
<feature type="compositionally biased region" description="Polar residues" evidence="6">
    <location>
        <begin position="508"/>
        <end position="524"/>
    </location>
</feature>
<dbReference type="PANTHER" id="PTHR24348:SF22">
    <property type="entry name" value="NON-SPECIFIC SERINE_THREONINE PROTEIN KINASE"/>
    <property type="match status" value="1"/>
</dbReference>
<dbReference type="Pfam" id="PF00069">
    <property type="entry name" value="Pkinase"/>
    <property type="match status" value="1"/>
</dbReference>
<gene>
    <name evidence="8" type="ORF">PSON_ATCC_30995.1.T0240210</name>
</gene>
<dbReference type="GO" id="GO:0010506">
    <property type="term" value="P:regulation of autophagy"/>
    <property type="evidence" value="ECO:0007669"/>
    <property type="project" value="InterPro"/>
</dbReference>
<dbReference type="InterPro" id="IPR017441">
    <property type="entry name" value="Protein_kinase_ATP_BS"/>
</dbReference>
<evidence type="ECO:0000256" key="2">
    <source>
        <dbReference type="ARBA" id="ARBA00022741"/>
    </source>
</evidence>
<feature type="region of interest" description="Disordered" evidence="6">
    <location>
        <begin position="508"/>
        <end position="527"/>
    </location>
</feature>
<dbReference type="AlphaFoldDB" id="A0A8S1M0V1"/>
<evidence type="ECO:0000313" key="9">
    <source>
        <dbReference type="Proteomes" id="UP000692954"/>
    </source>
</evidence>
<feature type="domain" description="Protein kinase" evidence="7">
    <location>
        <begin position="13"/>
        <end position="276"/>
    </location>
</feature>
<dbReference type="Proteomes" id="UP000692954">
    <property type="component" value="Unassembled WGS sequence"/>
</dbReference>
<keyword evidence="3" id="KW-0418">Kinase</keyword>
<dbReference type="GO" id="GO:0005524">
    <property type="term" value="F:ATP binding"/>
    <property type="evidence" value="ECO:0007669"/>
    <property type="project" value="UniProtKB-UniRule"/>
</dbReference>